<protein>
    <submittedName>
        <fullName evidence="4">Metallophos domain-containing protein</fullName>
    </submittedName>
</protein>
<dbReference type="GO" id="GO:0016787">
    <property type="term" value="F:hydrolase activity"/>
    <property type="evidence" value="ECO:0007669"/>
    <property type="project" value="InterPro"/>
</dbReference>
<dbReference type="SUPFAM" id="SSF56300">
    <property type="entry name" value="Metallo-dependent phosphatases"/>
    <property type="match status" value="1"/>
</dbReference>
<dbReference type="EMBL" id="UXUI01009574">
    <property type="protein sequence ID" value="VDD93971.1"/>
    <property type="molecule type" value="Genomic_DNA"/>
</dbReference>
<organism evidence="4">
    <name type="scientific">Enterobius vermicularis</name>
    <name type="common">Human pinworm</name>
    <dbReference type="NCBI Taxonomy" id="51028"/>
    <lineage>
        <taxon>Eukaryota</taxon>
        <taxon>Metazoa</taxon>
        <taxon>Ecdysozoa</taxon>
        <taxon>Nematoda</taxon>
        <taxon>Chromadorea</taxon>
        <taxon>Rhabditida</taxon>
        <taxon>Spirurina</taxon>
        <taxon>Oxyuridomorpha</taxon>
        <taxon>Oxyuroidea</taxon>
        <taxon>Oxyuridae</taxon>
        <taxon>Enterobius</taxon>
    </lineage>
</organism>
<dbReference type="Gene3D" id="3.60.21.10">
    <property type="match status" value="1"/>
</dbReference>
<evidence type="ECO:0000259" key="1">
    <source>
        <dbReference type="Pfam" id="PF00149"/>
    </source>
</evidence>
<evidence type="ECO:0000313" key="4">
    <source>
        <dbReference type="WBParaSite" id="EVEC_0000928101-mRNA-1"/>
    </source>
</evidence>
<gene>
    <name evidence="2" type="ORF">EVEC_LOCUS8722</name>
</gene>
<dbReference type="OrthoDB" id="783096at2759"/>
<sequence>MALISDLHAGACVGREEIAEVVDVVNSQNVDAVFLVGDAVDGERNETYDRLGPLQFLNSNLGTFYVSGNHEYYYGNAMEWFRQFRDYGINVLDNQCVNLSGVCLAGVNDYSSGRSGIEGHKFDPEAALRDCDPTKPIIVLSHNPASATQIIRSSKKRRVDLILSGHTHAGQFYTMVPLVYFILPYFHGKYIFDEGTQLFVSAGTLYQGAPMKMIGFTELWIITLKAS</sequence>
<dbReference type="PANTHER" id="PTHR31302">
    <property type="entry name" value="TRANSMEMBRANE PROTEIN WITH METALLOPHOSPHOESTERASE DOMAIN-RELATED"/>
    <property type="match status" value="1"/>
</dbReference>
<dbReference type="InterPro" id="IPR029052">
    <property type="entry name" value="Metallo-depent_PP-like"/>
</dbReference>
<dbReference type="AlphaFoldDB" id="A0A0N4VF02"/>
<evidence type="ECO:0000313" key="2">
    <source>
        <dbReference type="EMBL" id="VDD93971.1"/>
    </source>
</evidence>
<feature type="domain" description="Calcineurin-like phosphoesterase" evidence="1">
    <location>
        <begin position="2"/>
        <end position="169"/>
    </location>
</feature>
<evidence type="ECO:0000313" key="3">
    <source>
        <dbReference type="Proteomes" id="UP000274131"/>
    </source>
</evidence>
<keyword evidence="3" id="KW-1185">Reference proteome</keyword>
<reference evidence="4" key="1">
    <citation type="submission" date="2017-02" db="UniProtKB">
        <authorList>
            <consortium name="WormBaseParasite"/>
        </authorList>
    </citation>
    <scope>IDENTIFICATION</scope>
</reference>
<dbReference type="InterPro" id="IPR004843">
    <property type="entry name" value="Calcineurin-like_PHP"/>
</dbReference>
<dbReference type="CDD" id="cd07385">
    <property type="entry name" value="MPP_YkuE_C"/>
    <property type="match status" value="1"/>
</dbReference>
<dbReference type="InterPro" id="IPR051158">
    <property type="entry name" value="Metallophosphoesterase_sf"/>
</dbReference>
<dbReference type="WBParaSite" id="EVEC_0000928101-mRNA-1">
    <property type="protein sequence ID" value="EVEC_0000928101-mRNA-1"/>
    <property type="gene ID" value="EVEC_0000928101"/>
</dbReference>
<name>A0A0N4VF02_ENTVE</name>
<dbReference type="Proteomes" id="UP000274131">
    <property type="component" value="Unassembled WGS sequence"/>
</dbReference>
<reference evidence="2 3" key="2">
    <citation type="submission" date="2018-10" db="EMBL/GenBank/DDBJ databases">
        <authorList>
            <consortium name="Pathogen Informatics"/>
        </authorList>
    </citation>
    <scope>NUCLEOTIDE SEQUENCE [LARGE SCALE GENOMIC DNA]</scope>
</reference>
<dbReference type="Pfam" id="PF00149">
    <property type="entry name" value="Metallophos"/>
    <property type="match status" value="1"/>
</dbReference>
<dbReference type="PANTHER" id="PTHR31302:SF30">
    <property type="entry name" value="CALCINEURIN-LIKE PHOSPHOESTERASE DOMAIN-CONTAINING PROTEIN"/>
    <property type="match status" value="1"/>
</dbReference>
<accession>A0A0N4VF02</accession>
<proteinExistence type="predicted"/>